<feature type="chain" id="PRO_5005513435" description="Lipoprotein" evidence="2">
    <location>
        <begin position="21"/>
        <end position="228"/>
    </location>
</feature>
<name>A0A0K8NWB4_PISS1</name>
<evidence type="ECO:0000313" key="4">
    <source>
        <dbReference type="Proteomes" id="UP000037660"/>
    </source>
</evidence>
<comment type="caution">
    <text evidence="3">The sequence shown here is derived from an EMBL/GenBank/DDBJ whole genome shotgun (WGS) entry which is preliminary data.</text>
</comment>
<evidence type="ECO:0008006" key="5">
    <source>
        <dbReference type="Google" id="ProtNLM"/>
    </source>
</evidence>
<keyword evidence="2" id="KW-0732">Signal</keyword>
<keyword evidence="4" id="KW-1185">Reference proteome</keyword>
<dbReference type="PROSITE" id="PS51257">
    <property type="entry name" value="PROKAR_LIPOPROTEIN"/>
    <property type="match status" value="1"/>
</dbReference>
<dbReference type="OrthoDB" id="6864769at2"/>
<dbReference type="AlphaFoldDB" id="A0A0K8NWB4"/>
<dbReference type="RefSeq" id="WP_054018783.1">
    <property type="nucleotide sequence ID" value="NZ_BBYR01000009.1"/>
</dbReference>
<feature type="region of interest" description="Disordered" evidence="1">
    <location>
        <begin position="104"/>
        <end position="128"/>
    </location>
</feature>
<organism evidence="3 4">
    <name type="scientific">Piscinibacter sakaiensis</name>
    <name type="common">Ideonella sakaiensis</name>
    <dbReference type="NCBI Taxonomy" id="1547922"/>
    <lineage>
        <taxon>Bacteria</taxon>
        <taxon>Pseudomonadati</taxon>
        <taxon>Pseudomonadota</taxon>
        <taxon>Betaproteobacteria</taxon>
        <taxon>Burkholderiales</taxon>
        <taxon>Sphaerotilaceae</taxon>
        <taxon>Piscinibacter</taxon>
    </lineage>
</organism>
<proteinExistence type="predicted"/>
<dbReference type="EMBL" id="BBYR01000009">
    <property type="protein sequence ID" value="GAP34658.1"/>
    <property type="molecule type" value="Genomic_DNA"/>
</dbReference>
<dbReference type="STRING" id="1547922.ISF6_5366"/>
<dbReference type="Proteomes" id="UP000037660">
    <property type="component" value="Unassembled WGS sequence"/>
</dbReference>
<evidence type="ECO:0000256" key="2">
    <source>
        <dbReference type="SAM" id="SignalP"/>
    </source>
</evidence>
<gene>
    <name evidence="3" type="ORF">ISF6_5366</name>
</gene>
<evidence type="ECO:0000313" key="3">
    <source>
        <dbReference type="EMBL" id="GAP34658.1"/>
    </source>
</evidence>
<reference evidence="4" key="1">
    <citation type="submission" date="2015-07" db="EMBL/GenBank/DDBJ databases">
        <title>Discovery of a poly(ethylene terephthalate assimilation.</title>
        <authorList>
            <person name="Yoshida S."/>
            <person name="Hiraga K."/>
            <person name="Takehana T."/>
            <person name="Taniguchi I."/>
            <person name="Yamaji H."/>
            <person name="Maeda Y."/>
            <person name="Toyohara K."/>
            <person name="Miyamoto K."/>
            <person name="Kimura Y."/>
            <person name="Oda K."/>
        </authorList>
    </citation>
    <scope>NUCLEOTIDE SEQUENCE [LARGE SCALE GENOMIC DNA]</scope>
    <source>
        <strain evidence="4">NBRC 110686 / TISTR 2288 / 201-F6</strain>
    </source>
</reference>
<evidence type="ECO:0000256" key="1">
    <source>
        <dbReference type="SAM" id="MobiDB-lite"/>
    </source>
</evidence>
<accession>A0A0K8NWB4</accession>
<protein>
    <recommendedName>
        <fullName evidence="5">Lipoprotein</fullName>
    </recommendedName>
</protein>
<feature type="compositionally biased region" description="Basic and acidic residues" evidence="1">
    <location>
        <begin position="111"/>
        <end position="128"/>
    </location>
</feature>
<feature type="signal peptide" evidence="2">
    <location>
        <begin position="1"/>
        <end position="20"/>
    </location>
</feature>
<sequence length="228" mass="24669">MSRLMSLAALLAAVLLSACASKPQQPVPLNDAAVRAADARIGVIMAPLPKPDTYFPGADCLLCYATASAVNSKLTAQVRTLGTEDLADLKRLLTEAVVRRGGQAVPLSGDVKPDDLASTRDEAPNRAPRDFRPLAATYPVDRLLVVEIRQVGFLRPYAAYVSTDAPRAVVRGSAYLVNLKTNLYEWFQPIDIAKGSTTWDQPPGYPDLTNAYFQAVELAKDAALKAWR</sequence>
<reference evidence="3 4" key="2">
    <citation type="journal article" date="2016" name="Science">
        <title>A bacterium that degrades and assimilates poly(ethylene terephthalate).</title>
        <authorList>
            <person name="Yoshida S."/>
            <person name="Hiraga K."/>
            <person name="Takehana T."/>
            <person name="Taniguchi I."/>
            <person name="Yamaji H."/>
            <person name="Maeda Y."/>
            <person name="Toyohara K."/>
            <person name="Miyamoto K."/>
            <person name="Kimura Y."/>
            <person name="Oda K."/>
        </authorList>
    </citation>
    <scope>NUCLEOTIDE SEQUENCE [LARGE SCALE GENOMIC DNA]</scope>
    <source>
        <strain evidence="4">NBRC 110686 / TISTR 2288 / 201-F6</strain>
    </source>
</reference>